<comment type="caution">
    <text evidence="13">The sequence shown here is derived from an EMBL/GenBank/DDBJ whole genome shotgun (WGS) entry which is preliminary data.</text>
</comment>
<dbReference type="InterPro" id="IPR003661">
    <property type="entry name" value="HisK_dim/P_dom"/>
</dbReference>
<keyword evidence="4" id="KW-0597">Phosphoprotein</keyword>
<evidence type="ECO:0000256" key="10">
    <source>
        <dbReference type="SAM" id="Phobius"/>
    </source>
</evidence>
<evidence type="ECO:0000256" key="1">
    <source>
        <dbReference type="ARBA" id="ARBA00000085"/>
    </source>
</evidence>
<dbReference type="InterPro" id="IPR036097">
    <property type="entry name" value="HisK_dim/P_sf"/>
</dbReference>
<proteinExistence type="predicted"/>
<evidence type="ECO:0000256" key="6">
    <source>
        <dbReference type="ARBA" id="ARBA00022692"/>
    </source>
</evidence>
<dbReference type="SMART" id="SM00304">
    <property type="entry name" value="HAMP"/>
    <property type="match status" value="1"/>
</dbReference>
<dbReference type="SUPFAM" id="SSF55874">
    <property type="entry name" value="ATPase domain of HSP90 chaperone/DNA topoisomerase II/histidine kinase"/>
    <property type="match status" value="1"/>
</dbReference>
<dbReference type="SMART" id="SM00388">
    <property type="entry name" value="HisKA"/>
    <property type="match status" value="1"/>
</dbReference>
<keyword evidence="8 10" id="KW-1133">Transmembrane helix</keyword>
<keyword evidence="14" id="KW-1185">Reference proteome</keyword>
<dbReference type="PANTHER" id="PTHR45436:SF16">
    <property type="entry name" value="HISTIDINE KINASE"/>
    <property type="match status" value="1"/>
</dbReference>
<protein>
    <recommendedName>
        <fullName evidence="3">histidine kinase</fullName>
        <ecNumber evidence="3">2.7.13.3</ecNumber>
    </recommendedName>
</protein>
<dbReference type="InterPro" id="IPR050428">
    <property type="entry name" value="TCS_sensor_his_kinase"/>
</dbReference>
<dbReference type="PROSITE" id="PS50885">
    <property type="entry name" value="HAMP"/>
    <property type="match status" value="1"/>
</dbReference>
<comment type="catalytic activity">
    <reaction evidence="1">
        <text>ATP + protein L-histidine = ADP + protein N-phospho-L-histidine.</text>
        <dbReference type="EC" id="2.7.13.3"/>
    </reaction>
</comment>
<dbReference type="PANTHER" id="PTHR45436">
    <property type="entry name" value="SENSOR HISTIDINE KINASE YKOH"/>
    <property type="match status" value="1"/>
</dbReference>
<evidence type="ECO:0000259" key="11">
    <source>
        <dbReference type="PROSITE" id="PS50109"/>
    </source>
</evidence>
<organism evidence="13 14">
    <name type="scientific">Marinobacter iranensis</name>
    <dbReference type="NCBI Taxonomy" id="2962607"/>
    <lineage>
        <taxon>Bacteria</taxon>
        <taxon>Pseudomonadati</taxon>
        <taxon>Pseudomonadota</taxon>
        <taxon>Gammaproteobacteria</taxon>
        <taxon>Pseudomonadales</taxon>
        <taxon>Marinobacteraceae</taxon>
        <taxon>Marinobacter</taxon>
    </lineage>
</organism>
<dbReference type="Pfam" id="PF00512">
    <property type="entry name" value="HisKA"/>
    <property type="match status" value="1"/>
</dbReference>
<feature type="transmembrane region" description="Helical" evidence="10">
    <location>
        <begin position="139"/>
        <end position="158"/>
    </location>
</feature>
<dbReference type="InterPro" id="IPR003660">
    <property type="entry name" value="HAMP_dom"/>
</dbReference>
<keyword evidence="7 13" id="KW-0418">Kinase</keyword>
<dbReference type="Gene3D" id="6.10.340.10">
    <property type="match status" value="1"/>
</dbReference>
<dbReference type="Gene3D" id="3.30.565.10">
    <property type="entry name" value="Histidine kinase-like ATPase, C-terminal domain"/>
    <property type="match status" value="1"/>
</dbReference>
<dbReference type="GO" id="GO:0016301">
    <property type="term" value="F:kinase activity"/>
    <property type="evidence" value="ECO:0007669"/>
    <property type="project" value="UniProtKB-KW"/>
</dbReference>
<keyword evidence="9" id="KW-0902">Two-component regulatory system</keyword>
<evidence type="ECO:0000256" key="5">
    <source>
        <dbReference type="ARBA" id="ARBA00022679"/>
    </source>
</evidence>
<sequence>MTRKGSLSGRLFRTMLLIGIINAAITMVATELIYEDIEETSLTIGLADERAYFEERIAGDEVASWSSALLTAFFVPEGEENVELPHMFRGRPVPYAAEVDLEDETYLLSIAPTESVPGVLYLAQDISILENREDWFQEVGFVVFVVGMLAISLIIARLGSTRIIRPLQNLSSQIRKIQPDSSFKRIPAHYADEELNEIARVLNDLLKALDTYVRREKALVSLASHELRTPIAVISGALDVIDQRSPADPTNRKTLDRIRQATDKMQADVDALLKLAHRASGHDKADVVDLEVCARRVVTELENSAPQYVGRVKQAVTRHPATIEADQTLVHMLMRNLVQNALRHTQGLVYIGIEDDRLSISDAGEGLPSHVRARLDGNNDEQSVPADGLGLFIVRLICERLKWRLHVSHSGNKGTNIQIVFHQESTDPSAQAEQE</sequence>
<gene>
    <name evidence="13" type="ORF">NLU14_17365</name>
</gene>
<evidence type="ECO:0000256" key="4">
    <source>
        <dbReference type="ARBA" id="ARBA00022553"/>
    </source>
</evidence>
<dbReference type="InterPro" id="IPR036890">
    <property type="entry name" value="HATPase_C_sf"/>
</dbReference>
<evidence type="ECO:0000256" key="2">
    <source>
        <dbReference type="ARBA" id="ARBA00004370"/>
    </source>
</evidence>
<evidence type="ECO:0000259" key="12">
    <source>
        <dbReference type="PROSITE" id="PS50885"/>
    </source>
</evidence>
<feature type="transmembrane region" description="Helical" evidence="10">
    <location>
        <begin position="12"/>
        <end position="34"/>
    </location>
</feature>
<evidence type="ECO:0000313" key="13">
    <source>
        <dbReference type="EMBL" id="MDF0752003.1"/>
    </source>
</evidence>
<keyword evidence="5" id="KW-0808">Transferase</keyword>
<evidence type="ECO:0000256" key="3">
    <source>
        <dbReference type="ARBA" id="ARBA00012438"/>
    </source>
</evidence>
<dbReference type="SUPFAM" id="SSF47384">
    <property type="entry name" value="Homodimeric domain of signal transducing histidine kinase"/>
    <property type="match status" value="1"/>
</dbReference>
<dbReference type="Pfam" id="PF02518">
    <property type="entry name" value="HATPase_c"/>
    <property type="match status" value="1"/>
</dbReference>
<dbReference type="InterPro" id="IPR005467">
    <property type="entry name" value="His_kinase_dom"/>
</dbReference>
<dbReference type="Proteomes" id="UP001143391">
    <property type="component" value="Unassembled WGS sequence"/>
</dbReference>
<name>A0ABT5YEB6_9GAMM</name>
<keyword evidence="6 10" id="KW-0812">Transmembrane</keyword>
<comment type="subcellular location">
    <subcellularLocation>
        <location evidence="2">Membrane</location>
    </subcellularLocation>
</comment>
<feature type="domain" description="HAMP" evidence="12">
    <location>
        <begin position="161"/>
        <end position="214"/>
    </location>
</feature>
<dbReference type="EC" id="2.7.13.3" evidence="3"/>
<evidence type="ECO:0000256" key="7">
    <source>
        <dbReference type="ARBA" id="ARBA00022777"/>
    </source>
</evidence>
<dbReference type="SMART" id="SM00387">
    <property type="entry name" value="HATPase_c"/>
    <property type="match status" value="1"/>
</dbReference>
<dbReference type="InterPro" id="IPR003594">
    <property type="entry name" value="HATPase_dom"/>
</dbReference>
<dbReference type="PROSITE" id="PS50109">
    <property type="entry name" value="HIS_KIN"/>
    <property type="match status" value="1"/>
</dbReference>
<evidence type="ECO:0000256" key="9">
    <source>
        <dbReference type="ARBA" id="ARBA00023012"/>
    </source>
</evidence>
<keyword evidence="10" id="KW-0472">Membrane</keyword>
<evidence type="ECO:0000313" key="14">
    <source>
        <dbReference type="Proteomes" id="UP001143391"/>
    </source>
</evidence>
<dbReference type="CDD" id="cd00082">
    <property type="entry name" value="HisKA"/>
    <property type="match status" value="1"/>
</dbReference>
<evidence type="ECO:0000256" key="8">
    <source>
        <dbReference type="ARBA" id="ARBA00022989"/>
    </source>
</evidence>
<dbReference type="RefSeq" id="WP_275708855.1">
    <property type="nucleotide sequence ID" value="NZ_JANCMW010000012.1"/>
</dbReference>
<feature type="domain" description="Histidine kinase" evidence="11">
    <location>
        <begin position="222"/>
        <end position="425"/>
    </location>
</feature>
<dbReference type="Gene3D" id="1.10.287.130">
    <property type="match status" value="1"/>
</dbReference>
<accession>A0ABT5YEB6</accession>
<reference evidence="13" key="1">
    <citation type="submission" date="2022-07" db="EMBL/GenBank/DDBJ databases">
        <title>Marinobacter iranensis a new bacterium isolate from a hipersaline lake in Iran.</title>
        <authorList>
            <person name="Mohammad A.M.A."/>
            <person name="Cristina S.-P."/>
            <person name="Antonio V."/>
        </authorList>
    </citation>
    <scope>NUCLEOTIDE SEQUENCE</scope>
    <source>
        <strain evidence="13">71-i</strain>
    </source>
</reference>
<dbReference type="EMBL" id="JANCMW010000012">
    <property type="protein sequence ID" value="MDF0752003.1"/>
    <property type="molecule type" value="Genomic_DNA"/>
</dbReference>